<dbReference type="InterPro" id="IPR048093">
    <property type="entry name" value="MobT"/>
</dbReference>
<dbReference type="EMBL" id="CP136422">
    <property type="protein sequence ID" value="WPX75513.1"/>
    <property type="molecule type" value="Genomic_DNA"/>
</dbReference>
<dbReference type="SMART" id="SM00530">
    <property type="entry name" value="HTH_XRE"/>
    <property type="match status" value="1"/>
</dbReference>
<reference evidence="2" key="1">
    <citation type="submission" date="2023-10" db="EMBL/GenBank/DDBJ databases">
        <title>Genome sequence of Blautia coccoides DSM 935.</title>
        <authorList>
            <person name="Boeer T."/>
            <person name="Bengelsdorf F.R."/>
            <person name="Daniel R."/>
            <person name="Poehlein A."/>
        </authorList>
    </citation>
    <scope>NUCLEOTIDE SEQUENCE [LARGE SCALE GENOMIC DNA]</scope>
    <source>
        <strain evidence="2">DSM 935</strain>
    </source>
</reference>
<dbReference type="CDD" id="cd00093">
    <property type="entry name" value="HTH_XRE"/>
    <property type="match status" value="1"/>
</dbReference>
<evidence type="ECO:0000313" key="3">
    <source>
        <dbReference type="Proteomes" id="UP001325248"/>
    </source>
</evidence>
<dbReference type="Pfam" id="PF02486">
    <property type="entry name" value="Rep_trans"/>
    <property type="match status" value="1"/>
</dbReference>
<dbReference type="Proteomes" id="UP001325248">
    <property type="component" value="Chromosome"/>
</dbReference>
<organism evidence="2 3">
    <name type="scientific">Blautia producta</name>
    <dbReference type="NCBI Taxonomy" id="33035"/>
    <lineage>
        <taxon>Bacteria</taxon>
        <taxon>Bacillati</taxon>
        <taxon>Bacillota</taxon>
        <taxon>Clostridia</taxon>
        <taxon>Lachnospirales</taxon>
        <taxon>Lachnospiraceae</taxon>
        <taxon>Blautia</taxon>
    </lineage>
</organism>
<dbReference type="PROSITE" id="PS50943">
    <property type="entry name" value="HTH_CROC1"/>
    <property type="match status" value="1"/>
</dbReference>
<name>A0ABZ0UFT2_9FIRM</name>
<evidence type="ECO:0000259" key="1">
    <source>
        <dbReference type="PROSITE" id="PS50943"/>
    </source>
</evidence>
<dbReference type="NCBIfam" id="NF041493">
    <property type="entry name" value="MobT"/>
    <property type="match status" value="1"/>
</dbReference>
<dbReference type="Pfam" id="PF18106">
    <property type="entry name" value="Rol_Rep_N"/>
    <property type="match status" value="1"/>
</dbReference>
<dbReference type="InterPro" id="IPR001387">
    <property type="entry name" value="Cro/C1-type_HTH"/>
</dbReference>
<sequence>MKTEDFSNIQGSVTKSVTVTFLFRLEGLKLNDTDWINDFKEKRTEYGVSQNRLAVMAGVSREYVSRIESGKVALTEEIKGKFTDALEKLNPENPLEMVFDYVRIRFPTQDVRHVVKDILRLKLDVMIHEDYGFYSYAEHYVLGDVFVLASPDKEKGTLLELKGKGCRQMESYLLAQHRSWYDFLMDALVEGGVMKRLDLAINDMAGILDIPELTEKCNHEECVSVFRSFKSYRSGELVRSNEQDRYGMGNTLYIGSLKSEVYFCIYEKDYEQYVKYDIPIEDTKIKNRFEIRLKNERAYYAVRDLLTYHDAERTAFDIINRYMRFADKEVEKRRSEWQTNEKWAYFIGSDRGRLKLTTKPEPYTLTRTLNWISRQVAPTWKVLQKIDSTNGTTYLKDILDHAKLTERHKKLIEQQTTSTEEMITETEE</sequence>
<keyword evidence="3" id="KW-1185">Reference proteome</keyword>
<feature type="domain" description="HTH cro/C1-type" evidence="1">
    <location>
        <begin position="39"/>
        <end position="95"/>
    </location>
</feature>
<dbReference type="InterPro" id="IPR040819">
    <property type="entry name" value="Rol_Rep_N"/>
</dbReference>
<dbReference type="Gene3D" id="1.10.260.40">
    <property type="entry name" value="lambda repressor-like DNA-binding domains"/>
    <property type="match status" value="1"/>
</dbReference>
<gene>
    <name evidence="2" type="ORF">BLCOC_38750</name>
</gene>
<dbReference type="InterPro" id="IPR003491">
    <property type="entry name" value="REP-like_C"/>
</dbReference>
<dbReference type="Pfam" id="PF01381">
    <property type="entry name" value="HTH_3"/>
    <property type="match status" value="1"/>
</dbReference>
<protein>
    <recommendedName>
        <fullName evidence="1">HTH cro/C1-type domain-containing protein</fullName>
    </recommendedName>
</protein>
<dbReference type="SUPFAM" id="SSF47413">
    <property type="entry name" value="lambda repressor-like DNA-binding domains"/>
    <property type="match status" value="1"/>
</dbReference>
<accession>A0ABZ0UFT2</accession>
<proteinExistence type="predicted"/>
<evidence type="ECO:0000313" key="2">
    <source>
        <dbReference type="EMBL" id="WPX75513.1"/>
    </source>
</evidence>
<dbReference type="InterPro" id="IPR010982">
    <property type="entry name" value="Lambda_DNA-bd_dom_sf"/>
</dbReference>